<keyword evidence="4 7" id="KW-0812">Transmembrane</keyword>
<dbReference type="Gene3D" id="2.40.170.20">
    <property type="entry name" value="TonB-dependent receptor, beta-barrel domain"/>
    <property type="match status" value="1"/>
</dbReference>
<dbReference type="InterPro" id="IPR008969">
    <property type="entry name" value="CarboxyPept-like_regulatory"/>
</dbReference>
<name>A0A521FU93_9SPHI</name>
<evidence type="ECO:0000256" key="3">
    <source>
        <dbReference type="ARBA" id="ARBA00022452"/>
    </source>
</evidence>
<keyword evidence="11" id="KW-1185">Reference proteome</keyword>
<gene>
    <name evidence="10" type="ORF">SAMN06265348_12515</name>
</gene>
<evidence type="ECO:0000256" key="5">
    <source>
        <dbReference type="ARBA" id="ARBA00023136"/>
    </source>
</evidence>
<dbReference type="Pfam" id="PF07715">
    <property type="entry name" value="Plug"/>
    <property type="match status" value="1"/>
</dbReference>
<dbReference type="Proteomes" id="UP000320300">
    <property type="component" value="Unassembled WGS sequence"/>
</dbReference>
<dbReference type="AlphaFoldDB" id="A0A521FU93"/>
<dbReference type="InterPro" id="IPR037066">
    <property type="entry name" value="Plug_dom_sf"/>
</dbReference>
<feature type="domain" description="Secretin/TonB short N-terminal" evidence="8">
    <location>
        <begin position="68"/>
        <end position="116"/>
    </location>
</feature>
<accession>A0A521FU93</accession>
<keyword evidence="3 7" id="KW-1134">Transmembrane beta strand</keyword>
<organism evidence="10 11">
    <name type="scientific">Pedobacter westerhofensis</name>
    <dbReference type="NCBI Taxonomy" id="425512"/>
    <lineage>
        <taxon>Bacteria</taxon>
        <taxon>Pseudomonadati</taxon>
        <taxon>Bacteroidota</taxon>
        <taxon>Sphingobacteriia</taxon>
        <taxon>Sphingobacteriales</taxon>
        <taxon>Sphingobacteriaceae</taxon>
        <taxon>Pedobacter</taxon>
    </lineage>
</organism>
<dbReference type="InterPro" id="IPR023997">
    <property type="entry name" value="TonB-dep_OMP_SusC/RagA_CS"/>
</dbReference>
<comment type="subcellular location">
    <subcellularLocation>
        <location evidence="1 7">Cell outer membrane</location>
        <topology evidence="1 7">Multi-pass membrane protein</topology>
    </subcellularLocation>
</comment>
<reference evidence="10 11" key="1">
    <citation type="submission" date="2017-05" db="EMBL/GenBank/DDBJ databases">
        <authorList>
            <person name="Varghese N."/>
            <person name="Submissions S."/>
        </authorList>
    </citation>
    <scope>NUCLEOTIDE SEQUENCE [LARGE SCALE GENOMIC DNA]</scope>
    <source>
        <strain evidence="10 11">DSM 19036</strain>
    </source>
</reference>
<feature type="domain" description="TonB-dependent receptor plug" evidence="9">
    <location>
        <begin position="240"/>
        <end position="344"/>
    </location>
</feature>
<evidence type="ECO:0000256" key="4">
    <source>
        <dbReference type="ARBA" id="ARBA00022692"/>
    </source>
</evidence>
<dbReference type="OrthoDB" id="9768177at2"/>
<evidence type="ECO:0000259" key="8">
    <source>
        <dbReference type="Pfam" id="PF07660"/>
    </source>
</evidence>
<keyword evidence="5 7" id="KW-0472">Membrane</keyword>
<evidence type="ECO:0000256" key="6">
    <source>
        <dbReference type="ARBA" id="ARBA00023237"/>
    </source>
</evidence>
<evidence type="ECO:0000259" key="9">
    <source>
        <dbReference type="Pfam" id="PF07715"/>
    </source>
</evidence>
<evidence type="ECO:0000256" key="7">
    <source>
        <dbReference type="PROSITE-ProRule" id="PRU01360"/>
    </source>
</evidence>
<evidence type="ECO:0000256" key="1">
    <source>
        <dbReference type="ARBA" id="ARBA00004571"/>
    </source>
</evidence>
<comment type="similarity">
    <text evidence="7">Belongs to the TonB-dependent receptor family.</text>
</comment>
<dbReference type="Pfam" id="PF07660">
    <property type="entry name" value="STN"/>
    <property type="match status" value="1"/>
</dbReference>
<keyword evidence="2 7" id="KW-0813">Transport</keyword>
<dbReference type="InterPro" id="IPR039426">
    <property type="entry name" value="TonB-dep_rcpt-like"/>
</dbReference>
<dbReference type="SUPFAM" id="SSF56935">
    <property type="entry name" value="Porins"/>
    <property type="match status" value="1"/>
</dbReference>
<dbReference type="SUPFAM" id="SSF49464">
    <property type="entry name" value="Carboxypeptidase regulatory domain-like"/>
    <property type="match status" value="1"/>
</dbReference>
<sequence length="1226" mass="135192">MNIFTFYAGMPFSWLPKKILLMMKLTTFILMLSLAQVTAASFGQNITYSKKGSNLAEVFSQIEKQTGYHVFYSDEGINVRQNINVDFKNASLKSVLDKVLGDQSLEYRIDQKNILVKNKPVSISTGSTKFREIDVRGRIMDESNRPLPGATVIARSIDGAFLKTITTPDGRFFLRGVDDKSLVVISYIGYKGQSMTAAAELGDIILLPDAENLSELKVTVNNGYQTLSKERSAGSFSKPDMTIIENRTGSMNILQRLDGLIPGLTVNNSPSARQNPFLIRGATTVGLLDDFGQSYGTNRNPLFVVDGIPLNDVSSINPQDVADITVLKDATAASIWGARAANGVIVITTKRGVKSEKLTINYDAFINLQGRPDLNNQPTLNSAQFIQAARDMFDPVINPWSRVSTYTAGSSGVPPHERILYDQSRGLISATQANSRLDSLSRLDNRQQISDLWYRNAVLMNHTLSLSGGGNRYSFYGSGAYTNAMSNRPGEKNKTYKINLRQDFIINKFIQANLISDLTYNITGTSGNFDLGGSNANRNIDIDNGFYPYQMFRDAAGNNLSMPYMGYLTDESRANFQNISRINLDYNPLDEMNYGSTENKNFLSRNVLGLNVNIIKGLKFQGTYGFVRGSGRTATYDDARSYMVRSELVQFTQASAAPGLLPTYYLPSTGGRYSLDNTNQQSWTIRNQLNYDNSWKDGLHQLNVLVGQEAQEQTQMSNGNLLRGYNPDLLTFGSINFPLLTGATGVVNTIMPNEFGRSLLYRDDSFMQTDLVTRLSSYYGNVAYTYDRKYSINSSLRTDKSNLFGLDRSAQNRPVWSLGGKWIMSEESFLKPVGWLSLLALRATYGLTGNAPAPGTAASQDILNAQNSPFLRGGSGLQIATAANRSLTWESTKTTNLGVDFALLNSRISGSVDLYAKKTTDLLGNLPTNSLTGYTSIIGNIGDLQNKGIELSLNTVNIAGQNFRWTTMVNMAYNKNEITSLNVSSPITSAAGRINQQYVAGYPAFAVFAYEYAGLDNLGDPQIRLADGTVTKSPNVALVDDARYAGTYQPVWSGGVTNVFSYKQFTLSVNAVLNLGNVMRRDVNNIYTGRLSHNTLDFTGGNLNSEFASRWKQPGDEARTSIPSFVSNTSLSSSRRDASYYTLSDINVLDASFIKMRDITLAYSLPGSVIKKLGVNQVTIRTQLSNMMLWKANDYDIDPEFQNAFSGVRTPLINQGTISFGLNVRF</sequence>
<dbReference type="InterPro" id="IPR011662">
    <property type="entry name" value="Secretin/TonB_short_N"/>
</dbReference>
<dbReference type="NCBIfam" id="TIGR04056">
    <property type="entry name" value="OMP_RagA_SusC"/>
    <property type="match status" value="1"/>
</dbReference>
<proteinExistence type="inferred from homology"/>
<evidence type="ECO:0000313" key="10">
    <source>
        <dbReference type="EMBL" id="SMO99706.1"/>
    </source>
</evidence>
<dbReference type="InterPro" id="IPR012910">
    <property type="entry name" value="Plug_dom"/>
</dbReference>
<protein>
    <submittedName>
        <fullName evidence="10">TonB-linked outer membrane protein, SusC/RagA family</fullName>
    </submittedName>
</protein>
<evidence type="ECO:0000313" key="11">
    <source>
        <dbReference type="Proteomes" id="UP000320300"/>
    </source>
</evidence>
<dbReference type="GO" id="GO:0009279">
    <property type="term" value="C:cell outer membrane"/>
    <property type="evidence" value="ECO:0007669"/>
    <property type="project" value="UniProtKB-SubCell"/>
</dbReference>
<dbReference type="EMBL" id="FXTN01000025">
    <property type="protein sequence ID" value="SMO99706.1"/>
    <property type="molecule type" value="Genomic_DNA"/>
</dbReference>
<dbReference type="PROSITE" id="PS52016">
    <property type="entry name" value="TONB_DEPENDENT_REC_3"/>
    <property type="match status" value="1"/>
</dbReference>
<dbReference type="Pfam" id="PF13620">
    <property type="entry name" value="CarboxypepD_reg"/>
    <property type="match status" value="1"/>
</dbReference>
<dbReference type="Gene3D" id="2.170.130.10">
    <property type="entry name" value="TonB-dependent receptor, plug domain"/>
    <property type="match status" value="1"/>
</dbReference>
<keyword evidence="6 7" id="KW-0998">Cell outer membrane</keyword>
<dbReference type="InterPro" id="IPR036942">
    <property type="entry name" value="Beta-barrel_TonB_sf"/>
</dbReference>
<dbReference type="NCBIfam" id="TIGR04057">
    <property type="entry name" value="SusC_RagA_signa"/>
    <property type="match status" value="1"/>
</dbReference>
<dbReference type="Gene3D" id="2.60.40.1120">
    <property type="entry name" value="Carboxypeptidase-like, regulatory domain"/>
    <property type="match status" value="1"/>
</dbReference>
<dbReference type="InterPro" id="IPR023996">
    <property type="entry name" value="TonB-dep_OMP_SusC/RagA"/>
</dbReference>
<evidence type="ECO:0000256" key="2">
    <source>
        <dbReference type="ARBA" id="ARBA00022448"/>
    </source>
</evidence>